<evidence type="ECO:0000313" key="9">
    <source>
        <dbReference type="WBParaSite" id="Gr19_v10_g4192.t1"/>
    </source>
</evidence>
<dbReference type="GO" id="GO:0016887">
    <property type="term" value="F:ATP hydrolysis activity"/>
    <property type="evidence" value="ECO:0007669"/>
    <property type="project" value="TreeGrafter"/>
</dbReference>
<dbReference type="Pfam" id="PF00225">
    <property type="entry name" value="Kinesin"/>
    <property type="match status" value="1"/>
</dbReference>
<dbReference type="Proteomes" id="UP000887572">
    <property type="component" value="Unplaced"/>
</dbReference>
<dbReference type="InterPro" id="IPR019821">
    <property type="entry name" value="Kinesin_motor_CS"/>
</dbReference>
<keyword evidence="6" id="KW-0493">Microtubule</keyword>
<evidence type="ECO:0000256" key="1">
    <source>
        <dbReference type="ARBA" id="ARBA00004245"/>
    </source>
</evidence>
<dbReference type="PROSITE" id="PS50067">
    <property type="entry name" value="KINESIN_MOTOR_2"/>
    <property type="match status" value="1"/>
</dbReference>
<dbReference type="GO" id="GO:0005871">
    <property type="term" value="C:kinesin complex"/>
    <property type="evidence" value="ECO:0007669"/>
    <property type="project" value="TreeGrafter"/>
</dbReference>
<dbReference type="GO" id="GO:0008017">
    <property type="term" value="F:microtubule binding"/>
    <property type="evidence" value="ECO:0007669"/>
    <property type="project" value="InterPro"/>
</dbReference>
<dbReference type="PANTHER" id="PTHR24115">
    <property type="entry name" value="KINESIN-RELATED"/>
    <property type="match status" value="1"/>
</dbReference>
<keyword evidence="3 6" id="KW-0067">ATP-binding</keyword>
<dbReference type="SUPFAM" id="SSF52540">
    <property type="entry name" value="P-loop containing nucleoside triphosphate hydrolases"/>
    <property type="match status" value="1"/>
</dbReference>
<evidence type="ECO:0000256" key="4">
    <source>
        <dbReference type="ARBA" id="ARBA00023212"/>
    </source>
</evidence>
<evidence type="ECO:0000256" key="2">
    <source>
        <dbReference type="ARBA" id="ARBA00022741"/>
    </source>
</evidence>
<evidence type="ECO:0000259" key="7">
    <source>
        <dbReference type="PROSITE" id="PS50067"/>
    </source>
</evidence>
<dbReference type="InterPro" id="IPR036961">
    <property type="entry name" value="Kinesin_motor_dom_sf"/>
</dbReference>
<evidence type="ECO:0000256" key="5">
    <source>
        <dbReference type="PROSITE-ProRule" id="PRU00283"/>
    </source>
</evidence>
<proteinExistence type="inferred from homology"/>
<dbReference type="GO" id="GO:0005524">
    <property type="term" value="F:ATP binding"/>
    <property type="evidence" value="ECO:0007669"/>
    <property type="project" value="UniProtKB-KW"/>
</dbReference>
<dbReference type="PROSITE" id="PS00411">
    <property type="entry name" value="KINESIN_MOTOR_1"/>
    <property type="match status" value="1"/>
</dbReference>
<keyword evidence="2 6" id="KW-0547">Nucleotide-binding</keyword>
<dbReference type="SMART" id="SM00129">
    <property type="entry name" value="KISc"/>
    <property type="match status" value="1"/>
</dbReference>
<comment type="similarity">
    <text evidence="5 6">Belongs to the TRAFAC class myosin-kinesin ATPase superfamily. Kinesin family.</text>
</comment>
<name>A0A914HUS9_GLORO</name>
<dbReference type="InterPro" id="IPR027417">
    <property type="entry name" value="P-loop_NTPase"/>
</dbReference>
<dbReference type="GO" id="GO:0003777">
    <property type="term" value="F:microtubule motor activity"/>
    <property type="evidence" value="ECO:0007669"/>
    <property type="project" value="InterPro"/>
</dbReference>
<dbReference type="InterPro" id="IPR001752">
    <property type="entry name" value="Kinesin_motor_dom"/>
</dbReference>
<dbReference type="GO" id="GO:0005874">
    <property type="term" value="C:microtubule"/>
    <property type="evidence" value="ECO:0007669"/>
    <property type="project" value="UniProtKB-KW"/>
</dbReference>
<dbReference type="InterPro" id="IPR027640">
    <property type="entry name" value="Kinesin-like_fam"/>
</dbReference>
<dbReference type="PANTHER" id="PTHR24115:SF344">
    <property type="entry name" value="KINESIN-LIKE PROTEIN KIF28P"/>
    <property type="match status" value="1"/>
</dbReference>
<dbReference type="Gene3D" id="3.40.850.10">
    <property type="entry name" value="Kinesin motor domain"/>
    <property type="match status" value="1"/>
</dbReference>
<evidence type="ECO:0000313" key="8">
    <source>
        <dbReference type="Proteomes" id="UP000887572"/>
    </source>
</evidence>
<evidence type="ECO:0000256" key="3">
    <source>
        <dbReference type="ARBA" id="ARBA00022840"/>
    </source>
</evidence>
<evidence type="ECO:0000256" key="6">
    <source>
        <dbReference type="RuleBase" id="RU000394"/>
    </source>
</evidence>
<keyword evidence="4" id="KW-0963">Cytoplasm</keyword>
<reference evidence="9" key="1">
    <citation type="submission" date="2022-11" db="UniProtKB">
        <authorList>
            <consortium name="WormBaseParasite"/>
        </authorList>
    </citation>
    <scope>IDENTIFICATION</scope>
</reference>
<sequence>MKCGRSARFFRIDKYRLRLSSAISSIGEANSEIPIVVHCLEREKREPSRGQRKYGGGKDQSIGVERGTVVFITLNLPKLHPHYFLAIACCFGSAPSVLPLSNHSPKNCAHASYISVLSPSSSSTSFSSVLVAVRVLAIQREKKLKAQRIARMLNGKVTYLRNPTEKERQRDQKCVFDNLGVQMLQNAWAGYNCAINESSSRAHTIVRVEFTQNCGKPYSMRTSEINLVDLAGSERLKGSPNDGERLREDIRINQSLSTLGRVIKALYDQQNGKGTDQQIATISPANVHYEETLSTLRLLTA</sequence>
<dbReference type="WBParaSite" id="Gr19_v10_g4192.t1">
    <property type="protein sequence ID" value="Gr19_v10_g4192.t1"/>
    <property type="gene ID" value="Gr19_v10_g4192"/>
</dbReference>
<dbReference type="AlphaFoldDB" id="A0A914HUS9"/>
<keyword evidence="4" id="KW-0206">Cytoskeleton</keyword>
<keyword evidence="6" id="KW-0505">Motor protein</keyword>
<dbReference type="GO" id="GO:0047496">
    <property type="term" value="P:vesicle transport along microtubule"/>
    <property type="evidence" value="ECO:0007669"/>
    <property type="project" value="TreeGrafter"/>
</dbReference>
<accession>A0A914HUS9</accession>
<dbReference type="PRINTS" id="PR00380">
    <property type="entry name" value="KINESINHEAVY"/>
</dbReference>
<organism evidence="8 9">
    <name type="scientific">Globodera rostochiensis</name>
    <name type="common">Golden nematode worm</name>
    <name type="synonym">Heterodera rostochiensis</name>
    <dbReference type="NCBI Taxonomy" id="31243"/>
    <lineage>
        <taxon>Eukaryota</taxon>
        <taxon>Metazoa</taxon>
        <taxon>Ecdysozoa</taxon>
        <taxon>Nematoda</taxon>
        <taxon>Chromadorea</taxon>
        <taxon>Rhabditida</taxon>
        <taxon>Tylenchina</taxon>
        <taxon>Tylenchomorpha</taxon>
        <taxon>Tylenchoidea</taxon>
        <taxon>Heteroderidae</taxon>
        <taxon>Heteroderinae</taxon>
        <taxon>Globodera</taxon>
    </lineage>
</organism>
<protein>
    <recommendedName>
        <fullName evidence="6">Kinesin-like protein</fullName>
    </recommendedName>
</protein>
<feature type="domain" description="Kinesin motor" evidence="7">
    <location>
        <begin position="196"/>
        <end position="301"/>
    </location>
</feature>
<keyword evidence="8" id="KW-1185">Reference proteome</keyword>
<comment type="caution">
    <text evidence="5">Lacks conserved residue(s) required for the propagation of feature annotation.</text>
</comment>
<comment type="subcellular location">
    <subcellularLocation>
        <location evidence="1">Cytoplasm</location>
        <location evidence="1">Cytoskeleton</location>
    </subcellularLocation>
</comment>